<name>A0ABT7C9F1_9MICO</name>
<feature type="transmembrane region" description="Helical" evidence="1">
    <location>
        <begin position="156"/>
        <end position="174"/>
    </location>
</feature>
<dbReference type="Proteomes" id="UP001170379">
    <property type="component" value="Unassembled WGS sequence"/>
</dbReference>
<protein>
    <recommendedName>
        <fullName evidence="4">Membrane-anchored protein</fullName>
    </recommendedName>
</protein>
<feature type="transmembrane region" description="Helical" evidence="1">
    <location>
        <begin position="181"/>
        <end position="199"/>
    </location>
</feature>
<dbReference type="InterPro" id="IPR007136">
    <property type="entry name" value="DUF347"/>
</dbReference>
<evidence type="ECO:0000313" key="2">
    <source>
        <dbReference type="EMBL" id="MDJ1371812.1"/>
    </source>
</evidence>
<feature type="transmembrane region" description="Helical" evidence="1">
    <location>
        <begin position="67"/>
        <end position="85"/>
    </location>
</feature>
<accession>A0ABT7C9F1</accession>
<proteinExistence type="predicted"/>
<evidence type="ECO:0000313" key="3">
    <source>
        <dbReference type="Proteomes" id="UP001170379"/>
    </source>
</evidence>
<feature type="transmembrane region" description="Helical" evidence="1">
    <location>
        <begin position="91"/>
        <end position="111"/>
    </location>
</feature>
<feature type="transmembrane region" description="Helical" evidence="1">
    <location>
        <begin position="33"/>
        <end position="55"/>
    </location>
</feature>
<keyword evidence="1" id="KW-1133">Transmembrane helix</keyword>
<dbReference type="Pfam" id="PF03988">
    <property type="entry name" value="DUF347"/>
    <property type="match status" value="4"/>
</dbReference>
<keyword evidence="1" id="KW-0472">Membrane</keyword>
<evidence type="ECO:0008006" key="4">
    <source>
        <dbReference type="Google" id="ProtNLM"/>
    </source>
</evidence>
<evidence type="ECO:0000256" key="1">
    <source>
        <dbReference type="SAM" id="Phobius"/>
    </source>
</evidence>
<feature type="transmembrane region" description="Helical" evidence="1">
    <location>
        <begin position="131"/>
        <end position="150"/>
    </location>
</feature>
<keyword evidence="3" id="KW-1185">Reference proteome</keyword>
<reference evidence="2" key="2">
    <citation type="journal article" date="2022" name="Sci. Rep.">
        <title>In silico prediction of the enzymes involved in the degradation of the herbicide molinate by Gulosibacter molinativorax ON4T.</title>
        <authorList>
            <person name="Lopes A.R."/>
            <person name="Bunin E."/>
            <person name="Viana A.T."/>
            <person name="Froufe H."/>
            <person name="Munoz-Merida A."/>
            <person name="Pinho D."/>
            <person name="Figueiredo J."/>
            <person name="Barroso C."/>
            <person name="Vaz-Moreira I."/>
            <person name="Bellanger X."/>
            <person name="Egas C."/>
            <person name="Nunes O.C."/>
        </authorList>
    </citation>
    <scope>NUCLEOTIDE SEQUENCE</scope>
    <source>
        <strain evidence="2">ON4</strain>
    </source>
</reference>
<dbReference type="EMBL" id="PXVD01000016">
    <property type="protein sequence ID" value="MDJ1371812.1"/>
    <property type="molecule type" value="Genomic_DNA"/>
</dbReference>
<keyword evidence="1" id="KW-0812">Transmembrane</keyword>
<organism evidence="2 3">
    <name type="scientific">Gulosibacter molinativorax</name>
    <dbReference type="NCBI Taxonomy" id="256821"/>
    <lineage>
        <taxon>Bacteria</taxon>
        <taxon>Bacillati</taxon>
        <taxon>Actinomycetota</taxon>
        <taxon>Actinomycetes</taxon>
        <taxon>Micrococcales</taxon>
        <taxon>Microbacteriaceae</taxon>
        <taxon>Gulosibacter</taxon>
    </lineage>
</organism>
<feature type="transmembrane region" description="Helical" evidence="1">
    <location>
        <begin position="219"/>
        <end position="238"/>
    </location>
</feature>
<comment type="caution">
    <text evidence="2">The sequence shown here is derived from an EMBL/GenBank/DDBJ whole genome shotgun (WGS) entry which is preliminary data.</text>
</comment>
<gene>
    <name evidence="2" type="ORF">C7K25_10610</name>
</gene>
<reference evidence="2" key="1">
    <citation type="submission" date="2018-03" db="EMBL/GenBank/DDBJ databases">
        <authorList>
            <person name="Nunes O.C."/>
            <person name="Lopes A.R."/>
            <person name="Froufe H."/>
            <person name="Munoz-Merida A."/>
            <person name="Barroso C."/>
            <person name="Egas C."/>
        </authorList>
    </citation>
    <scope>NUCLEOTIDE SEQUENCE</scope>
    <source>
        <strain evidence="2">ON4</strain>
    </source>
</reference>
<sequence>MLNKVPEITLLFWLVKMMSTTVGETGADLLSGTLGWGLPVTSAAVTALLIVALIAQFRAKSYEPAKYWVVVLLISVAGTLVSDMLVDLAGVPLTVTTAVFAALLAIVFFAWWSQERTLSIHTINTRKREAFYWAAILVTFALGTSGGDLLGEALGFGYELSALVFLSAVLFIAFAHFALRLNAVFAFWAAYVLTRPLGASFGDLLSQPISAGGLGMGTVPVSIAFTVCIVAAIAWFVYEQRRAATGRHREMEVSVA</sequence>